<keyword evidence="2 8" id="KW-0699">rRNA-binding</keyword>
<dbReference type="InterPro" id="IPR005813">
    <property type="entry name" value="Ribosomal_bL20"/>
</dbReference>
<name>A0A100YUE0_TRASO</name>
<keyword evidence="11" id="KW-1185">Reference proteome</keyword>
<gene>
    <name evidence="8" type="primary">rplT</name>
    <name evidence="10" type="ORF">AUL39_09335</name>
</gene>
<protein>
    <recommendedName>
        <fullName evidence="7 8">Large ribosomal subunit protein bL20</fullName>
    </recommendedName>
</protein>
<evidence type="ECO:0000256" key="8">
    <source>
        <dbReference type="HAMAP-Rule" id="MF_00382"/>
    </source>
</evidence>
<comment type="similarity">
    <text evidence="1 8 9">Belongs to the bacterial ribosomal protein bL20 family.</text>
</comment>
<evidence type="ECO:0000256" key="5">
    <source>
        <dbReference type="ARBA" id="ARBA00023274"/>
    </source>
</evidence>
<evidence type="ECO:0000256" key="6">
    <source>
        <dbReference type="ARBA" id="ARBA00024775"/>
    </source>
</evidence>
<keyword evidence="4 8" id="KW-0689">Ribosomal protein</keyword>
<proteinExistence type="inferred from homology"/>
<evidence type="ECO:0000256" key="2">
    <source>
        <dbReference type="ARBA" id="ARBA00022730"/>
    </source>
</evidence>
<evidence type="ECO:0000313" key="10">
    <source>
        <dbReference type="EMBL" id="KUH57880.1"/>
    </source>
</evidence>
<reference evidence="10 11" key="1">
    <citation type="submission" date="2015-12" db="EMBL/GenBank/DDBJ databases">
        <title>Draft Genome Sequence of Olsenella scatoligenes SK9K4T; a Producer of 3-Methylindole- (skatole) and 4-Methylphenol- (p-cresol) Isolated from Pig Feces.</title>
        <authorList>
            <person name="Li X."/>
            <person name="Borg B."/>
            <person name="Canibe N."/>
        </authorList>
    </citation>
    <scope>NUCLEOTIDE SEQUENCE [LARGE SCALE GENOMIC DNA]</scope>
    <source>
        <strain evidence="10 11">SK9K4</strain>
    </source>
</reference>
<dbReference type="PROSITE" id="PS00937">
    <property type="entry name" value="RIBOSOMAL_L20"/>
    <property type="match status" value="1"/>
</dbReference>
<dbReference type="InterPro" id="IPR049946">
    <property type="entry name" value="RIBOSOMAL_L20_CS"/>
</dbReference>
<accession>A0A100YUE0</accession>
<dbReference type="NCBIfam" id="TIGR01032">
    <property type="entry name" value="rplT_bact"/>
    <property type="match status" value="1"/>
</dbReference>
<dbReference type="HAMAP" id="MF_00382">
    <property type="entry name" value="Ribosomal_bL20"/>
    <property type="match status" value="1"/>
</dbReference>
<dbReference type="Gene3D" id="1.10.1900.20">
    <property type="entry name" value="Ribosomal protein L20"/>
    <property type="match status" value="1"/>
</dbReference>
<dbReference type="GO" id="GO:0000027">
    <property type="term" value="P:ribosomal large subunit assembly"/>
    <property type="evidence" value="ECO:0007669"/>
    <property type="project" value="UniProtKB-UniRule"/>
</dbReference>
<dbReference type="EMBL" id="LOJF01000011">
    <property type="protein sequence ID" value="KUH57880.1"/>
    <property type="molecule type" value="Genomic_DNA"/>
</dbReference>
<evidence type="ECO:0000313" key="11">
    <source>
        <dbReference type="Proteomes" id="UP000054078"/>
    </source>
</evidence>
<keyword evidence="3 8" id="KW-0694">RNA-binding</keyword>
<dbReference type="AlphaFoldDB" id="A0A100YUE0"/>
<dbReference type="Gene3D" id="6.10.160.10">
    <property type="match status" value="1"/>
</dbReference>
<dbReference type="PRINTS" id="PR00062">
    <property type="entry name" value="RIBOSOMALL20"/>
</dbReference>
<evidence type="ECO:0000256" key="7">
    <source>
        <dbReference type="ARBA" id="ARBA00035172"/>
    </source>
</evidence>
<evidence type="ECO:0000256" key="9">
    <source>
        <dbReference type="RuleBase" id="RU000560"/>
    </source>
</evidence>
<dbReference type="GO" id="GO:0019843">
    <property type="term" value="F:rRNA binding"/>
    <property type="evidence" value="ECO:0007669"/>
    <property type="project" value="UniProtKB-UniRule"/>
</dbReference>
<comment type="function">
    <text evidence="6 8 9">Binds directly to 23S ribosomal RNA and is necessary for the in vitro assembly process of the 50S ribosomal subunit. It is not involved in the protein synthesizing functions of that subunit.</text>
</comment>
<dbReference type="GO" id="GO:1990904">
    <property type="term" value="C:ribonucleoprotein complex"/>
    <property type="evidence" value="ECO:0007669"/>
    <property type="project" value="UniProtKB-KW"/>
</dbReference>
<dbReference type="GO" id="GO:0006412">
    <property type="term" value="P:translation"/>
    <property type="evidence" value="ECO:0007669"/>
    <property type="project" value="InterPro"/>
</dbReference>
<evidence type="ECO:0000256" key="3">
    <source>
        <dbReference type="ARBA" id="ARBA00022884"/>
    </source>
</evidence>
<dbReference type="SUPFAM" id="SSF74731">
    <property type="entry name" value="Ribosomal protein L20"/>
    <property type="match status" value="1"/>
</dbReference>
<organism evidence="10 11">
    <name type="scientific">Tractidigestivibacter scatoligenes</name>
    <name type="common">Olsenella scatoligenes</name>
    <dbReference type="NCBI Taxonomy" id="1299998"/>
    <lineage>
        <taxon>Bacteria</taxon>
        <taxon>Bacillati</taxon>
        <taxon>Actinomycetota</taxon>
        <taxon>Coriobacteriia</taxon>
        <taxon>Coriobacteriales</taxon>
        <taxon>Atopobiaceae</taxon>
        <taxon>Tractidigestivibacter</taxon>
    </lineage>
</organism>
<comment type="caution">
    <text evidence="10">The sequence shown here is derived from an EMBL/GenBank/DDBJ whole genome shotgun (WGS) entry which is preliminary data.</text>
</comment>
<evidence type="ECO:0000256" key="4">
    <source>
        <dbReference type="ARBA" id="ARBA00022980"/>
    </source>
</evidence>
<evidence type="ECO:0000256" key="1">
    <source>
        <dbReference type="ARBA" id="ARBA00007698"/>
    </source>
</evidence>
<dbReference type="GO" id="GO:0005840">
    <property type="term" value="C:ribosome"/>
    <property type="evidence" value="ECO:0007669"/>
    <property type="project" value="UniProtKB-KW"/>
</dbReference>
<dbReference type="PANTHER" id="PTHR10986">
    <property type="entry name" value="39S RIBOSOMAL PROTEIN L20"/>
    <property type="match status" value="1"/>
</dbReference>
<dbReference type="Pfam" id="PF00453">
    <property type="entry name" value="Ribosomal_L20"/>
    <property type="match status" value="1"/>
</dbReference>
<dbReference type="FunFam" id="1.10.1900.20:FF:000001">
    <property type="entry name" value="50S ribosomal protein L20"/>
    <property type="match status" value="1"/>
</dbReference>
<dbReference type="Proteomes" id="UP000054078">
    <property type="component" value="Unassembled WGS sequence"/>
</dbReference>
<dbReference type="RefSeq" id="WP_032111611.1">
    <property type="nucleotide sequence ID" value="NZ_JAZHSO010000008.1"/>
</dbReference>
<dbReference type="STRING" id="1299998.AUL39_09335"/>
<dbReference type="InterPro" id="IPR035566">
    <property type="entry name" value="Ribosomal_protein_bL20_C"/>
</dbReference>
<dbReference type="GO" id="GO:0003735">
    <property type="term" value="F:structural constituent of ribosome"/>
    <property type="evidence" value="ECO:0007669"/>
    <property type="project" value="InterPro"/>
</dbReference>
<keyword evidence="5 8" id="KW-0687">Ribonucleoprotein</keyword>
<dbReference type="CDD" id="cd07026">
    <property type="entry name" value="Ribosomal_L20"/>
    <property type="match status" value="1"/>
</dbReference>
<sequence length="121" mass="13949">MSRVKRAVAGRKKRQTLVERTKGYYGTSSRTFRGMKEQAQHSGQYQYRDRRNKKRDFRSLWIQRINAAARMNDLSYSTFMHGLKLAGVELDRKVLAEIAYSDEKAFADLANVAKKALADAE</sequence>
<dbReference type="OrthoDB" id="9808966at2"/>